<proteinExistence type="predicted"/>
<dbReference type="Pfam" id="PF18935">
    <property type="entry name" value="DUF5683"/>
    <property type="match status" value="1"/>
</dbReference>
<dbReference type="Proteomes" id="UP001500507">
    <property type="component" value="Unassembled WGS sequence"/>
</dbReference>
<comment type="caution">
    <text evidence="2">The sequence shown here is derived from an EMBL/GenBank/DDBJ whole genome shotgun (WGS) entry which is preliminary data.</text>
</comment>
<accession>A0ABN1MJB9</accession>
<reference evidence="2 3" key="1">
    <citation type="journal article" date="2019" name="Int. J. Syst. Evol. Microbiol.">
        <title>The Global Catalogue of Microorganisms (GCM) 10K type strain sequencing project: providing services to taxonomists for standard genome sequencing and annotation.</title>
        <authorList>
            <consortium name="The Broad Institute Genomics Platform"/>
            <consortium name="The Broad Institute Genome Sequencing Center for Infectious Disease"/>
            <person name="Wu L."/>
            <person name="Ma J."/>
        </authorList>
    </citation>
    <scope>NUCLEOTIDE SEQUENCE [LARGE SCALE GENOMIC DNA]</scope>
    <source>
        <strain evidence="2 3">JCM 16082</strain>
    </source>
</reference>
<dbReference type="RefSeq" id="WP_343767397.1">
    <property type="nucleotide sequence ID" value="NZ_BAAAFG010000016.1"/>
</dbReference>
<feature type="domain" description="DUF5683" evidence="1">
    <location>
        <begin position="40"/>
        <end position="185"/>
    </location>
</feature>
<organism evidence="2 3">
    <name type="scientific">Gangjinia marincola</name>
    <dbReference type="NCBI Taxonomy" id="578463"/>
    <lineage>
        <taxon>Bacteria</taxon>
        <taxon>Pseudomonadati</taxon>
        <taxon>Bacteroidota</taxon>
        <taxon>Flavobacteriia</taxon>
        <taxon>Flavobacteriales</taxon>
        <taxon>Flavobacteriaceae</taxon>
        <taxon>Gangjinia</taxon>
    </lineage>
</organism>
<gene>
    <name evidence="2" type="ORF">GCM10009117_21510</name>
</gene>
<name>A0ABN1MJB9_9FLAO</name>
<evidence type="ECO:0000313" key="2">
    <source>
        <dbReference type="EMBL" id="GAA0873004.1"/>
    </source>
</evidence>
<keyword evidence="3" id="KW-1185">Reference proteome</keyword>
<protein>
    <submittedName>
        <fullName evidence="2">DUF5683 domain-containing protein</fullName>
    </submittedName>
</protein>
<evidence type="ECO:0000313" key="3">
    <source>
        <dbReference type="Proteomes" id="UP001500507"/>
    </source>
</evidence>
<sequence>MCSVSGIIAQQDSLQVKNEDSIRLLKKQLRKAKRVKAYDPLAPAKAAFYSAVVPGLGQAYNGRYWKIPLVYGALVTTFVVRDFYDGEYNRFRDAYRRRLNGFDDDEFADILTDDNLIDLQQNTQRTRDVWTLLTVAAYILNIVDANVDAHLQQFNVSDQLTINPDLRYDQFTGLGTYGIALQYNF</sequence>
<dbReference type="InterPro" id="IPR043738">
    <property type="entry name" value="DUF5683"/>
</dbReference>
<dbReference type="EMBL" id="BAAAFG010000016">
    <property type="protein sequence ID" value="GAA0873004.1"/>
    <property type="molecule type" value="Genomic_DNA"/>
</dbReference>
<evidence type="ECO:0000259" key="1">
    <source>
        <dbReference type="Pfam" id="PF18935"/>
    </source>
</evidence>